<dbReference type="Proteomes" id="UP000298493">
    <property type="component" value="Unassembled WGS sequence"/>
</dbReference>
<dbReference type="AlphaFoldDB" id="A0A4Z1PQI9"/>
<dbReference type="PANTHER" id="PTHR34987">
    <property type="entry name" value="C, PUTATIVE (AFU_ORTHOLOGUE AFUA_3G02880)-RELATED"/>
    <property type="match status" value="1"/>
</dbReference>
<keyword evidence="5" id="KW-1185">Reference proteome</keyword>
<evidence type="ECO:0000256" key="1">
    <source>
        <dbReference type="SAM" id="MobiDB-lite"/>
    </source>
</evidence>
<feature type="domain" description="Alpha-L-rhamnosidase six-hairpin glycosidase" evidence="3">
    <location>
        <begin position="238"/>
        <end position="470"/>
    </location>
</feature>
<feature type="chain" id="PRO_5021196981" evidence="2">
    <location>
        <begin position="20"/>
        <end position="675"/>
    </location>
</feature>
<protein>
    <submittedName>
        <fullName evidence="4">Bacterial alpha-L-rhamnosidase</fullName>
    </submittedName>
</protein>
<dbReference type="OrthoDB" id="10036721at2759"/>
<evidence type="ECO:0000313" key="4">
    <source>
        <dbReference type="EMBL" id="TID26385.1"/>
    </source>
</evidence>
<feature type="region of interest" description="Disordered" evidence="1">
    <location>
        <begin position="596"/>
        <end position="615"/>
    </location>
</feature>
<keyword evidence="2" id="KW-0732">Signal</keyword>
<reference evidence="4 5" key="1">
    <citation type="submission" date="2019-04" db="EMBL/GenBank/DDBJ databases">
        <title>High contiguity whole genome sequence and gene annotation resource for two Venturia nashicola isolates.</title>
        <authorList>
            <person name="Prokchorchik M."/>
            <person name="Won K."/>
            <person name="Lee Y."/>
            <person name="Choi E.D."/>
            <person name="Segonzac C."/>
            <person name="Sohn K.H."/>
        </authorList>
    </citation>
    <scope>NUCLEOTIDE SEQUENCE [LARGE SCALE GENOMIC DNA]</scope>
    <source>
        <strain evidence="4 5">PRI2</strain>
    </source>
</reference>
<proteinExistence type="predicted"/>
<feature type="signal peptide" evidence="2">
    <location>
        <begin position="1"/>
        <end position="19"/>
    </location>
</feature>
<name>A0A4Z1PQI9_9PEZI</name>
<dbReference type="GO" id="GO:0005975">
    <property type="term" value="P:carbohydrate metabolic process"/>
    <property type="evidence" value="ECO:0007669"/>
    <property type="project" value="InterPro"/>
</dbReference>
<dbReference type="PANTHER" id="PTHR34987:SF6">
    <property type="entry name" value="ALPHA-L-RHAMNOSIDASE SIX-HAIRPIN GLYCOSIDASE DOMAIN-CONTAINING PROTEIN"/>
    <property type="match status" value="1"/>
</dbReference>
<dbReference type="InterPro" id="IPR012341">
    <property type="entry name" value="6hp_glycosidase-like_sf"/>
</dbReference>
<dbReference type="GO" id="GO:0003824">
    <property type="term" value="F:catalytic activity"/>
    <property type="evidence" value="ECO:0007669"/>
    <property type="project" value="UniProtKB-ARBA"/>
</dbReference>
<gene>
    <name evidence="4" type="ORF">E6O75_ATG00878</name>
</gene>
<dbReference type="EMBL" id="SNSC02000002">
    <property type="protein sequence ID" value="TID26385.1"/>
    <property type="molecule type" value="Genomic_DNA"/>
</dbReference>
<dbReference type="InterPro" id="IPR035396">
    <property type="entry name" value="Bac_rhamnosid6H"/>
</dbReference>
<dbReference type="SUPFAM" id="SSF48208">
    <property type="entry name" value="Six-hairpin glycosidases"/>
    <property type="match status" value="1"/>
</dbReference>
<accession>A0A4Z1PQI9</accession>
<organism evidence="4 5">
    <name type="scientific">Venturia nashicola</name>
    <dbReference type="NCBI Taxonomy" id="86259"/>
    <lineage>
        <taxon>Eukaryota</taxon>
        <taxon>Fungi</taxon>
        <taxon>Dikarya</taxon>
        <taxon>Ascomycota</taxon>
        <taxon>Pezizomycotina</taxon>
        <taxon>Dothideomycetes</taxon>
        <taxon>Pleosporomycetidae</taxon>
        <taxon>Venturiales</taxon>
        <taxon>Venturiaceae</taxon>
        <taxon>Venturia</taxon>
    </lineage>
</organism>
<dbReference type="InterPro" id="IPR008928">
    <property type="entry name" value="6-hairpin_glycosidase_sf"/>
</dbReference>
<evidence type="ECO:0000313" key="5">
    <source>
        <dbReference type="Proteomes" id="UP000298493"/>
    </source>
</evidence>
<dbReference type="Gene3D" id="1.50.10.10">
    <property type="match status" value="1"/>
</dbReference>
<dbReference type="Pfam" id="PF17389">
    <property type="entry name" value="Bac_rhamnosid6H"/>
    <property type="match status" value="1"/>
</dbReference>
<evidence type="ECO:0000259" key="3">
    <source>
        <dbReference type="Pfam" id="PF17389"/>
    </source>
</evidence>
<evidence type="ECO:0000256" key="2">
    <source>
        <dbReference type="SAM" id="SignalP"/>
    </source>
</evidence>
<sequence>MFSSTFALANAILFSLAQAISYDQYILAPSSRTLNPISVYKVNGTVTGADSVTEGKTGSLIFGGESAVTFDYAKNIAGIVTLNVSGVSDANQFIGLTFSESSLWISGLYSDATADAGRDEIYWFHITAPGIYTVDADHERGGFKYLSLVHNSTGSVELTGVSTYFTPMPHKAENELRKYTGYFHSNDELLNRIWYAGAYTNQLCTINPKHGNALVHLDEVTSDSPFSITTWYNNLTISNATSVSTDGAKRDRLAWPGDLSVAMPAILVSTNDLISIQNSVDSIFALQNTTTGMLPYVALPRSLGSRLGNAPSFTYHCYSLIGVYDFYLYNGDLSYLKGKWPQYKLALSFALSFIDSSGLANITSGADWLRFGMGGHNIEANAILYQTIKQAIKLSQLLNDTSQVSQWAKQAATIKTAANALLWNESAGLYRDNETTSLLPQDGNTRAIISNLTDSPQKINRISSALAARWTTYGAPAPEAATTISPFITSFELQAHLLAANATRTLDLIRLQWGFMLTDPRMTDSSFIEGISHAHGWATGPTGSLTVGVAGLGIVEKGGLVWRVEPRVGDLERVEAGFETVVGWFECRTFVRGDRDVDVDGDGDGEGTEGSKRRGIDIEFETPVGTTGSFGADWFGCDGIASLSGQEKRTIPVLAGKIESGPLQGGKYNLSFRCS</sequence>
<dbReference type="STRING" id="86259.A0A4Z1PQI9"/>
<comment type="caution">
    <text evidence="4">The sequence shown here is derived from an EMBL/GenBank/DDBJ whole genome shotgun (WGS) entry which is preliminary data.</text>
</comment>